<dbReference type="InterPro" id="IPR012347">
    <property type="entry name" value="Ferritin-like"/>
</dbReference>
<dbReference type="KEGG" id="xau:Xaut_0286"/>
<gene>
    <name evidence="2" type="ordered locus">Xaut_0286</name>
</gene>
<feature type="domain" description="Rubrerythrin diiron-binding" evidence="1">
    <location>
        <begin position="22"/>
        <end position="155"/>
    </location>
</feature>
<dbReference type="HOGENOM" id="CLU_120960_0_0_5"/>
<dbReference type="Pfam" id="PF02915">
    <property type="entry name" value="Rubrerythrin"/>
    <property type="match status" value="1"/>
</dbReference>
<reference evidence="2 3" key="1">
    <citation type="submission" date="2007-07" db="EMBL/GenBank/DDBJ databases">
        <title>Complete sequence of chromosome of Xanthobacter autotrophicus Py2.</title>
        <authorList>
            <consortium name="US DOE Joint Genome Institute"/>
            <person name="Copeland A."/>
            <person name="Lucas S."/>
            <person name="Lapidus A."/>
            <person name="Barry K."/>
            <person name="Glavina del Rio T."/>
            <person name="Hammon N."/>
            <person name="Israni S."/>
            <person name="Dalin E."/>
            <person name="Tice H."/>
            <person name="Pitluck S."/>
            <person name="Sims D."/>
            <person name="Brettin T."/>
            <person name="Bruce D."/>
            <person name="Detter J.C."/>
            <person name="Han C."/>
            <person name="Tapia R."/>
            <person name="Brainard J."/>
            <person name="Schmutz J."/>
            <person name="Larimer F."/>
            <person name="Land M."/>
            <person name="Hauser L."/>
            <person name="Kyrpides N."/>
            <person name="Kim E."/>
            <person name="Ensigns S.A."/>
            <person name="Richardson P."/>
        </authorList>
    </citation>
    <scope>NUCLEOTIDE SEQUENCE [LARGE SCALE GENOMIC DNA]</scope>
    <source>
        <strain evidence="3">ATCC BAA-1158 / Py2</strain>
    </source>
</reference>
<accession>A7IC01</accession>
<evidence type="ECO:0000313" key="2">
    <source>
        <dbReference type="EMBL" id="ABS65544.1"/>
    </source>
</evidence>
<dbReference type="STRING" id="78245.Xaut_0286"/>
<dbReference type="Proteomes" id="UP000002417">
    <property type="component" value="Chromosome"/>
</dbReference>
<evidence type="ECO:0000313" key="3">
    <source>
        <dbReference type="Proteomes" id="UP000002417"/>
    </source>
</evidence>
<evidence type="ECO:0000259" key="1">
    <source>
        <dbReference type="Pfam" id="PF02915"/>
    </source>
</evidence>
<dbReference type="GO" id="GO:0046872">
    <property type="term" value="F:metal ion binding"/>
    <property type="evidence" value="ECO:0007669"/>
    <property type="project" value="InterPro"/>
</dbReference>
<dbReference type="GO" id="GO:0016491">
    <property type="term" value="F:oxidoreductase activity"/>
    <property type="evidence" value="ECO:0007669"/>
    <property type="project" value="InterPro"/>
</dbReference>
<dbReference type="PhylomeDB" id="A7IC01"/>
<dbReference type="Gene3D" id="1.20.1260.10">
    <property type="match status" value="1"/>
</dbReference>
<sequence length="174" mass="19762">MPDTTFDCFGFLEGATLDSVGEFLAYAVKLEEEAALRFGELADVMESCGNKDVAKLFRRLSDYSRMHLADARARATFREMPDLKAGEYNWPDLESPETAGIWAADPFIGHGEALEIARDAEEASFRYYKKIFETTTDPEIKVLAKEFFEEESEHVTEIHKWIDAYKEGRRVSAG</sequence>
<name>A7IC01_XANP2</name>
<protein>
    <submittedName>
        <fullName evidence="2">Rubrerythrin</fullName>
    </submittedName>
</protein>
<keyword evidence="3" id="KW-1185">Reference proteome</keyword>
<organism evidence="2 3">
    <name type="scientific">Xanthobacter autotrophicus (strain ATCC BAA-1158 / Py2)</name>
    <dbReference type="NCBI Taxonomy" id="78245"/>
    <lineage>
        <taxon>Bacteria</taxon>
        <taxon>Pseudomonadati</taxon>
        <taxon>Pseudomonadota</taxon>
        <taxon>Alphaproteobacteria</taxon>
        <taxon>Hyphomicrobiales</taxon>
        <taxon>Xanthobacteraceae</taxon>
        <taxon>Xanthobacter</taxon>
    </lineage>
</organism>
<dbReference type="EMBL" id="CP000781">
    <property type="protein sequence ID" value="ABS65544.1"/>
    <property type="molecule type" value="Genomic_DNA"/>
</dbReference>
<dbReference type="InterPro" id="IPR009078">
    <property type="entry name" value="Ferritin-like_SF"/>
</dbReference>
<dbReference type="InterPro" id="IPR003251">
    <property type="entry name" value="Rr_diiron-bd_dom"/>
</dbReference>
<dbReference type="AlphaFoldDB" id="A7IC01"/>
<proteinExistence type="predicted"/>
<dbReference type="CDD" id="cd01045">
    <property type="entry name" value="Ferritin_like_AB"/>
    <property type="match status" value="1"/>
</dbReference>
<dbReference type="SUPFAM" id="SSF47240">
    <property type="entry name" value="Ferritin-like"/>
    <property type="match status" value="1"/>
</dbReference>
<dbReference type="eggNOG" id="COG1633">
    <property type="taxonomic scope" value="Bacteria"/>
</dbReference>